<dbReference type="Proteomes" id="UP000251314">
    <property type="component" value="Unassembled WGS sequence"/>
</dbReference>
<keyword evidence="4" id="KW-1185">Reference proteome</keyword>
<dbReference type="Proteomes" id="UP000735874">
    <property type="component" value="Unassembled WGS sequence"/>
</dbReference>
<dbReference type="EMBL" id="RCMK01001972">
    <property type="protein sequence ID" value="KAG2886079.1"/>
    <property type="molecule type" value="Genomic_DNA"/>
</dbReference>
<evidence type="ECO:0000313" key="1">
    <source>
        <dbReference type="EMBL" id="KAG2822678.1"/>
    </source>
</evidence>
<proteinExistence type="predicted"/>
<dbReference type="AlphaFoldDB" id="A0A329RD27"/>
<comment type="caution">
    <text evidence="3">The sequence shown here is derived from an EMBL/GenBank/DDBJ whole genome shotgun (WGS) entry which is preliminary data.</text>
</comment>
<reference evidence="3 4" key="1">
    <citation type="submission" date="2018-01" db="EMBL/GenBank/DDBJ databases">
        <title>Draft genome of the strawberry crown rot pathogen Phytophthora cactorum.</title>
        <authorList>
            <person name="Armitage A.D."/>
            <person name="Lysoe E."/>
            <person name="Nellist C.F."/>
            <person name="Harrison R.J."/>
            <person name="Brurberg M.B."/>
        </authorList>
    </citation>
    <scope>NUCLEOTIDE SEQUENCE [LARGE SCALE GENOMIC DNA]</scope>
    <source>
        <strain evidence="3 4">10300</strain>
    </source>
</reference>
<dbReference type="EMBL" id="RCMG01001651">
    <property type="protein sequence ID" value="KAG2822678.1"/>
    <property type="molecule type" value="Genomic_DNA"/>
</dbReference>
<protein>
    <submittedName>
        <fullName evidence="3">Uncharacterized protein</fullName>
    </submittedName>
</protein>
<name>A0A329RD27_9STRA</name>
<evidence type="ECO:0000313" key="2">
    <source>
        <dbReference type="EMBL" id="KAG2886079.1"/>
    </source>
</evidence>
<dbReference type="Proteomes" id="UP000736787">
    <property type="component" value="Unassembled WGS sequence"/>
</dbReference>
<dbReference type="EMBL" id="MJFZ01001558">
    <property type="protein sequence ID" value="RAW21786.1"/>
    <property type="molecule type" value="Genomic_DNA"/>
</dbReference>
<accession>A0A329RD27</accession>
<reference evidence="1" key="2">
    <citation type="submission" date="2018-10" db="EMBL/GenBank/DDBJ databases">
        <title>Effector identification in a new, highly contiguous assembly of the strawberry crown rot pathogen Phytophthora cactorum.</title>
        <authorList>
            <person name="Armitage A.D."/>
            <person name="Nellist C.F."/>
            <person name="Bates H."/>
            <person name="Vickerstaff R.J."/>
            <person name="Harrison R.J."/>
        </authorList>
    </citation>
    <scope>NUCLEOTIDE SEQUENCE</scope>
    <source>
        <strain evidence="1">15-7</strain>
        <strain evidence="2">4040</strain>
    </source>
</reference>
<gene>
    <name evidence="3" type="ORF">PC110_g21774</name>
    <name evidence="1" type="ORF">PC113_g22299</name>
    <name evidence="2" type="ORF">PC117_g25434</name>
</gene>
<dbReference type="VEuPathDB" id="FungiDB:PC110_g21774"/>
<evidence type="ECO:0000313" key="3">
    <source>
        <dbReference type="EMBL" id="RAW21786.1"/>
    </source>
</evidence>
<evidence type="ECO:0000313" key="4">
    <source>
        <dbReference type="Proteomes" id="UP000251314"/>
    </source>
</evidence>
<organism evidence="3 4">
    <name type="scientific">Phytophthora cactorum</name>
    <dbReference type="NCBI Taxonomy" id="29920"/>
    <lineage>
        <taxon>Eukaryota</taxon>
        <taxon>Sar</taxon>
        <taxon>Stramenopiles</taxon>
        <taxon>Oomycota</taxon>
        <taxon>Peronosporomycetes</taxon>
        <taxon>Peronosporales</taxon>
        <taxon>Peronosporaceae</taxon>
        <taxon>Phytophthora</taxon>
    </lineage>
</organism>
<sequence>MKDRNSSKHEACADSHVTIRDNILRVTEAVED</sequence>